<evidence type="ECO:0000256" key="1">
    <source>
        <dbReference type="SAM" id="Coils"/>
    </source>
</evidence>
<name>A0A6G1ZDN8_9BACT</name>
<gene>
    <name evidence="2" type="ORF">GKE01_11225</name>
</gene>
<dbReference type="AlphaFoldDB" id="A0A6G1ZDN8"/>
<accession>A0A6G1ZDN8</accession>
<protein>
    <submittedName>
        <fullName evidence="2">Peptidase</fullName>
    </submittedName>
</protein>
<reference evidence="2" key="1">
    <citation type="journal article" date="2019" name="Nat. Med.">
        <title>A library of human gut bacterial isolates paired with longitudinal multiomics data enables mechanistic microbiome research.</title>
        <authorList>
            <person name="Poyet M."/>
            <person name="Groussin M."/>
            <person name="Gibbons S.M."/>
            <person name="Avila-Pacheco J."/>
            <person name="Jiang X."/>
            <person name="Kearney S.M."/>
            <person name="Perrotta A.R."/>
            <person name="Berdy B."/>
            <person name="Zhao S."/>
            <person name="Lieberman T.D."/>
            <person name="Swanson P.K."/>
            <person name="Smith M."/>
            <person name="Roesemann S."/>
            <person name="Alexander J.E."/>
            <person name="Rich S.A."/>
            <person name="Livny J."/>
            <person name="Vlamakis H."/>
            <person name="Clish C."/>
            <person name="Bullock K."/>
            <person name="Deik A."/>
            <person name="Scott J."/>
            <person name="Pierce K.A."/>
            <person name="Xavier R.J."/>
            <person name="Alm E.J."/>
        </authorList>
    </citation>
    <scope>NUCLEOTIDE SEQUENCE</scope>
    <source>
        <strain evidence="2">BIOML-A4</strain>
    </source>
</reference>
<evidence type="ECO:0000313" key="2">
    <source>
        <dbReference type="EMBL" id="MRY12039.1"/>
    </source>
</evidence>
<proteinExistence type="predicted"/>
<sequence length="335" mass="37203">MAKKTFTFILHDDTVNTKGFRMLTSGADLSVFENNPVMLLNHDDWDLPIGRWENIRVEGTRILADAVFDEDDERAAAVMGKVERGFLKAASIGAWPGKSSDDPSLMLPGQTFPTMITWKVREASICTIGSNHNALALYDTDNKRIDLDDKGALIKLFDTGNGIHVSPKNKTQMTILTGLLKLSDNASEQAIADEVRKIIRLRDELQKENDTLKTEKEALSSKVQAFEKKEKDERKASAIALVDKAIKEGRLDAKGKDAWMGMFDADFDRAKAQLDAIPPRASVTQQIQTSGGAGGVQLADMTFSEIIKADRLKELKKDGELYKQKFFEAYGKYPA</sequence>
<dbReference type="RefSeq" id="WP_154278017.1">
    <property type="nucleotide sequence ID" value="NZ_WKLJ01000001.1"/>
</dbReference>
<feature type="coiled-coil region" evidence="1">
    <location>
        <begin position="191"/>
        <end position="229"/>
    </location>
</feature>
<keyword evidence="1" id="KW-0175">Coiled coil</keyword>
<comment type="caution">
    <text evidence="2">The sequence shown here is derived from an EMBL/GenBank/DDBJ whole genome shotgun (WGS) entry which is preliminary data.</text>
</comment>
<dbReference type="EMBL" id="WKLP01000015">
    <property type="protein sequence ID" value="MRY12039.1"/>
    <property type="molecule type" value="Genomic_DNA"/>
</dbReference>
<organism evidence="2">
    <name type="scientific">Parabacteroides goldsteinii</name>
    <dbReference type="NCBI Taxonomy" id="328812"/>
    <lineage>
        <taxon>Bacteria</taxon>
        <taxon>Pseudomonadati</taxon>
        <taxon>Bacteroidota</taxon>
        <taxon>Bacteroidia</taxon>
        <taxon>Bacteroidales</taxon>
        <taxon>Tannerellaceae</taxon>
        <taxon>Parabacteroides</taxon>
    </lineage>
</organism>